<feature type="compositionally biased region" description="Basic and acidic residues" evidence="8">
    <location>
        <begin position="92"/>
        <end position="105"/>
    </location>
</feature>
<comment type="similarity">
    <text evidence="2 7">Belongs to the zinc-containing alcohol dehydrogenase family.</text>
</comment>
<evidence type="ECO:0000256" key="1">
    <source>
        <dbReference type="ARBA" id="ARBA00001947"/>
    </source>
</evidence>
<sequence>MRVRPAPLHPRRVVEQFLRVRQTRPAEELDQVLVGEGHPQALPARRHAPAPRPQRGMNDHRCAPGHVSSIVPSGAPRIRTARRHQVVPPAEGVRKRPEPREDHGVGRCGPAAGTAARTGAAAREGSSTMAQEVRGVIAPGKDEPVRIETIVVPDPGPGEAVVSIRACGVCHTDLHYKQGGISEDFPFLLGHEASGIVESVGEGVTDVAPGDFVILNWRAVCGQCRACLRGRPWYCFDTHNAKQRMTLASTGQELSPALGIGAFADKTLVAAGQCTKVDPAVAPEVAGLLGCGVMAGIGAAINTGNVGRGDTVAVIGCGGVGDAAIAGARLAGAAKIIAVDIDPRKLETAKKLGATHLVNSRESDPVEAVREMTGGFGADVVIEAVGRPETYTQAFYARDLAGTVVLVGVPTPEMKLELPLLDVFGRGGALKSSWYGDCLPSRDFPMLIDLHLQGRLDLGAFVTETIALDGVEEAFERMHHGDVLRSVVTF</sequence>
<keyword evidence="5" id="KW-0560">Oxidoreductase</keyword>
<dbReference type="InterPro" id="IPR002328">
    <property type="entry name" value="ADH_Zn_CS"/>
</dbReference>
<evidence type="ECO:0000256" key="4">
    <source>
        <dbReference type="ARBA" id="ARBA00022833"/>
    </source>
</evidence>
<dbReference type="SUPFAM" id="SSF50129">
    <property type="entry name" value="GroES-like"/>
    <property type="match status" value="2"/>
</dbReference>
<evidence type="ECO:0000256" key="8">
    <source>
        <dbReference type="SAM" id="MobiDB-lite"/>
    </source>
</evidence>
<dbReference type="GO" id="GO:0051903">
    <property type="term" value="F:S-(hydroxymethyl)glutathione dehydrogenase [NAD(P)+] activity"/>
    <property type="evidence" value="ECO:0007669"/>
    <property type="project" value="TreeGrafter"/>
</dbReference>
<dbReference type="Pfam" id="PF00107">
    <property type="entry name" value="ADH_zinc_N"/>
    <property type="match status" value="1"/>
</dbReference>
<dbReference type="InterPro" id="IPR013154">
    <property type="entry name" value="ADH-like_N"/>
</dbReference>
<name>F3NEP0_9ACTN</name>
<dbReference type="InterPro" id="IPR036291">
    <property type="entry name" value="NAD(P)-bd_dom_sf"/>
</dbReference>
<feature type="region of interest" description="Disordered" evidence="8">
    <location>
        <begin position="85"/>
        <end position="131"/>
    </location>
</feature>
<feature type="region of interest" description="Disordered" evidence="8">
    <location>
        <begin position="36"/>
        <end position="73"/>
    </location>
</feature>
<dbReference type="AlphaFoldDB" id="F3NEP0"/>
<reference evidence="10 11" key="1">
    <citation type="journal article" date="2011" name="J. Bacteriol.">
        <title>Draft genome sequence of the marine bacterium Streptomyces griseoaurantiacus M045, which produces novel manumycin-type antibiotics with a pABA core component.</title>
        <authorList>
            <person name="Li F."/>
            <person name="Jiang P."/>
            <person name="Zheng H."/>
            <person name="Wang S."/>
            <person name="Zhao G."/>
            <person name="Qin S."/>
            <person name="Liu Z."/>
        </authorList>
    </citation>
    <scope>NUCLEOTIDE SEQUENCE [LARGE SCALE GENOMIC DNA]</scope>
    <source>
        <strain evidence="10 11">M045</strain>
    </source>
</reference>
<dbReference type="EMBL" id="AEYX01000027">
    <property type="protein sequence ID" value="EGG48024.1"/>
    <property type="molecule type" value="Genomic_DNA"/>
</dbReference>
<dbReference type="CDD" id="cd08279">
    <property type="entry name" value="Zn_ADH_class_III"/>
    <property type="match status" value="1"/>
</dbReference>
<dbReference type="InterPro" id="IPR017816">
    <property type="entry name" value="MycoS_dep_FDH"/>
</dbReference>
<feature type="compositionally biased region" description="Low complexity" evidence="8">
    <location>
        <begin position="111"/>
        <end position="123"/>
    </location>
</feature>
<accession>F3NEP0</accession>
<dbReference type="Pfam" id="PF08240">
    <property type="entry name" value="ADH_N"/>
    <property type="match status" value="1"/>
</dbReference>
<dbReference type="eggNOG" id="COG1062">
    <property type="taxonomic scope" value="Bacteria"/>
</dbReference>
<dbReference type="FunFam" id="3.40.50.720:FF:000003">
    <property type="entry name" value="S-(hydroxymethyl)glutathione dehydrogenase"/>
    <property type="match status" value="1"/>
</dbReference>
<comment type="cofactor">
    <cofactor evidence="1 7">
        <name>Zn(2+)</name>
        <dbReference type="ChEBI" id="CHEBI:29105"/>
    </cofactor>
</comment>
<keyword evidence="3 7" id="KW-0479">Metal-binding</keyword>
<dbReference type="GO" id="GO:0008270">
    <property type="term" value="F:zinc ion binding"/>
    <property type="evidence" value="ECO:0007669"/>
    <property type="project" value="InterPro"/>
</dbReference>
<dbReference type="InterPro" id="IPR011032">
    <property type="entry name" value="GroES-like_sf"/>
</dbReference>
<dbReference type="Gene3D" id="3.40.50.720">
    <property type="entry name" value="NAD(P)-binding Rossmann-like Domain"/>
    <property type="match status" value="1"/>
</dbReference>
<keyword evidence="4 7" id="KW-0862">Zinc</keyword>
<feature type="domain" description="Enoyl reductase (ER)" evidence="9">
    <location>
        <begin position="140"/>
        <end position="488"/>
    </location>
</feature>
<dbReference type="NCBIfam" id="TIGR03451">
    <property type="entry name" value="mycoS_dep_FDH"/>
    <property type="match status" value="1"/>
</dbReference>
<evidence type="ECO:0000313" key="11">
    <source>
        <dbReference type="Proteomes" id="UP000003022"/>
    </source>
</evidence>
<evidence type="ECO:0000256" key="5">
    <source>
        <dbReference type="ARBA" id="ARBA00023002"/>
    </source>
</evidence>
<dbReference type="Proteomes" id="UP000003022">
    <property type="component" value="Unassembled WGS sequence"/>
</dbReference>
<dbReference type="InterPro" id="IPR013149">
    <property type="entry name" value="ADH-like_C"/>
</dbReference>
<dbReference type="GO" id="GO:0046294">
    <property type="term" value="P:formaldehyde catabolic process"/>
    <property type="evidence" value="ECO:0007669"/>
    <property type="project" value="TreeGrafter"/>
</dbReference>
<dbReference type="SMART" id="SM00829">
    <property type="entry name" value="PKS_ER"/>
    <property type="match status" value="1"/>
</dbReference>
<evidence type="ECO:0000313" key="10">
    <source>
        <dbReference type="EMBL" id="EGG48024.1"/>
    </source>
</evidence>
<evidence type="ECO:0000256" key="7">
    <source>
        <dbReference type="RuleBase" id="RU361277"/>
    </source>
</evidence>
<evidence type="ECO:0000256" key="3">
    <source>
        <dbReference type="ARBA" id="ARBA00022723"/>
    </source>
</evidence>
<evidence type="ECO:0000256" key="2">
    <source>
        <dbReference type="ARBA" id="ARBA00008072"/>
    </source>
</evidence>
<dbReference type="PANTHER" id="PTHR43880">
    <property type="entry name" value="ALCOHOL DEHYDROGENASE"/>
    <property type="match status" value="1"/>
</dbReference>
<gene>
    <name evidence="10" type="ORF">SGM_1604</name>
</gene>
<dbReference type="PANTHER" id="PTHR43880:SF12">
    <property type="entry name" value="ALCOHOL DEHYDROGENASE CLASS-3"/>
    <property type="match status" value="1"/>
</dbReference>
<comment type="caution">
    <text evidence="10">The sequence shown here is derived from an EMBL/GenBank/DDBJ whole genome shotgun (WGS) entry which is preliminary data.</text>
</comment>
<evidence type="ECO:0000256" key="6">
    <source>
        <dbReference type="ARBA" id="ARBA00023027"/>
    </source>
</evidence>
<protein>
    <submittedName>
        <fullName evidence="10">Oxidoreductase</fullName>
    </submittedName>
</protein>
<dbReference type="SUPFAM" id="SSF51735">
    <property type="entry name" value="NAD(P)-binding Rossmann-fold domains"/>
    <property type="match status" value="1"/>
</dbReference>
<dbReference type="PROSITE" id="PS00059">
    <property type="entry name" value="ADH_ZINC"/>
    <property type="match status" value="1"/>
</dbReference>
<keyword evidence="11" id="KW-1185">Reference proteome</keyword>
<dbReference type="STRING" id="996637.SGM_1604"/>
<evidence type="ECO:0000259" key="9">
    <source>
        <dbReference type="SMART" id="SM00829"/>
    </source>
</evidence>
<organism evidence="10 11">
    <name type="scientific">Streptomyces griseoaurantiacus M045</name>
    <dbReference type="NCBI Taxonomy" id="996637"/>
    <lineage>
        <taxon>Bacteria</taxon>
        <taxon>Bacillati</taxon>
        <taxon>Actinomycetota</taxon>
        <taxon>Actinomycetes</taxon>
        <taxon>Kitasatosporales</taxon>
        <taxon>Streptomycetaceae</taxon>
        <taxon>Streptomyces</taxon>
        <taxon>Streptomyces aurantiacus group</taxon>
    </lineage>
</organism>
<keyword evidence="6" id="KW-0520">NAD</keyword>
<dbReference type="GO" id="GO:0005829">
    <property type="term" value="C:cytosol"/>
    <property type="evidence" value="ECO:0007669"/>
    <property type="project" value="TreeGrafter"/>
</dbReference>
<proteinExistence type="inferred from homology"/>
<dbReference type="InterPro" id="IPR020843">
    <property type="entry name" value="ER"/>
</dbReference>
<dbReference type="Gene3D" id="3.90.180.10">
    <property type="entry name" value="Medium-chain alcohol dehydrogenases, catalytic domain"/>
    <property type="match status" value="1"/>
</dbReference>